<proteinExistence type="predicted"/>
<evidence type="ECO:0000256" key="1">
    <source>
        <dbReference type="ARBA" id="ARBA00001961"/>
    </source>
</evidence>
<sequence length="207" mass="24145">MPEGAVIDFTKLTDELHGQGYSLVDNFLPDTTHQQLLSLAQKMAETGEFKQARIGRQLDALHDQNIRRDKIRWLHDTPEHEAIEAYYTAIHRLAGTLNQTFYLGLAHFETHFAIYQPGDFYRRHVDQFINTRDRRLSCVYYLNNDWQTTWGGELKLYNARDELLQTVLPLGNRFICFDSQLPHEVCVTRETRYSLAGWLKTRSSVPA</sequence>
<keyword evidence="6" id="KW-0408">Iron</keyword>
<reference evidence="8 11" key="1">
    <citation type="submission" date="2018-04" db="EMBL/GenBank/DDBJ databases">
        <title>Whole genome sequence comparison of clinical and drinking water Legionella pneumophila isolates associated with the Flint Water Crisis.</title>
        <authorList>
            <person name="Garner E."/>
            <person name="Brown C."/>
            <person name="Schwake O."/>
            <person name="Coil D."/>
            <person name="Jospin G."/>
            <person name="Eisen J."/>
            <person name="Edwards M."/>
            <person name="Pruden A."/>
        </authorList>
    </citation>
    <scope>NUCLEOTIDE SEQUENCE [LARGE SCALE GENOMIC DNA]</scope>
    <source>
        <strain evidence="8 11">Genessee03</strain>
    </source>
</reference>
<evidence type="ECO:0000313" key="8">
    <source>
        <dbReference type="EMBL" id="PUT46429.1"/>
    </source>
</evidence>
<dbReference type="Gene3D" id="2.60.120.620">
    <property type="entry name" value="q2cbj1_9rhob like domain"/>
    <property type="match status" value="1"/>
</dbReference>
<reference evidence="9 12" key="3">
    <citation type="submission" date="2018-09" db="EMBL/GenBank/DDBJ databases">
        <title>Draft genome sequences of Legionella taurinensis isolated from water samples.</title>
        <authorList>
            <person name="Chakeri A."/>
            <person name="Allerberger F."/>
            <person name="Kundi M."/>
            <person name="Ruppitsch W."/>
            <person name="Schmid D."/>
        </authorList>
    </citation>
    <scope>NUCLEOTIDE SEQUENCE [LARGE SCALE GENOMIC DNA]</scope>
    <source>
        <strain evidence="9 12">4570-18-6</strain>
    </source>
</reference>
<evidence type="ECO:0000256" key="3">
    <source>
        <dbReference type="ARBA" id="ARBA00022896"/>
    </source>
</evidence>
<dbReference type="RefSeq" id="WP_108294481.1">
    <property type="nucleotide sequence ID" value="NZ_CAAAIR010000013.1"/>
</dbReference>
<reference evidence="10 13" key="2">
    <citation type="submission" date="2018-04" db="EMBL/GenBank/DDBJ databases">
        <title>Whole genome sequence comparison of clinical and drinking water Legionella pneumophila isolates.</title>
        <authorList>
            <person name="Garner E."/>
        </authorList>
    </citation>
    <scope>NUCLEOTIDE SEQUENCE [LARGE SCALE GENOMIC DNA]</scope>
    <source>
        <strain evidence="10 13">WH02</strain>
    </source>
</reference>
<dbReference type="GO" id="GO:0071456">
    <property type="term" value="P:cellular response to hypoxia"/>
    <property type="evidence" value="ECO:0007669"/>
    <property type="project" value="TreeGrafter"/>
</dbReference>
<dbReference type="Proteomes" id="UP000306421">
    <property type="component" value="Unassembled WGS sequence"/>
</dbReference>
<evidence type="ECO:0000256" key="6">
    <source>
        <dbReference type="ARBA" id="ARBA00023004"/>
    </source>
</evidence>
<dbReference type="PROSITE" id="PS51471">
    <property type="entry name" value="FE2OG_OXY"/>
    <property type="match status" value="1"/>
</dbReference>
<evidence type="ECO:0000313" key="12">
    <source>
        <dbReference type="Proteomes" id="UP000270757"/>
    </source>
</evidence>
<dbReference type="GO" id="GO:0008198">
    <property type="term" value="F:ferrous iron binding"/>
    <property type="evidence" value="ECO:0007669"/>
    <property type="project" value="TreeGrafter"/>
</dbReference>
<dbReference type="Proteomes" id="UP000251035">
    <property type="component" value="Unassembled WGS sequence"/>
</dbReference>
<evidence type="ECO:0000313" key="9">
    <source>
        <dbReference type="EMBL" id="RJT44989.1"/>
    </source>
</evidence>
<feature type="domain" description="Fe2OG dioxygenase" evidence="7">
    <location>
        <begin position="96"/>
        <end position="201"/>
    </location>
</feature>
<dbReference type="InterPro" id="IPR006620">
    <property type="entry name" value="Pro_4_hyd_alph"/>
</dbReference>
<evidence type="ECO:0000256" key="5">
    <source>
        <dbReference type="ARBA" id="ARBA00023002"/>
    </source>
</evidence>
<dbReference type="Pfam" id="PF13640">
    <property type="entry name" value="2OG-FeII_Oxy_3"/>
    <property type="match status" value="1"/>
</dbReference>
<dbReference type="EMBL" id="QCXM01000011">
    <property type="protein sequence ID" value="PUT46429.1"/>
    <property type="molecule type" value="Genomic_DNA"/>
</dbReference>
<dbReference type="InterPro" id="IPR044862">
    <property type="entry name" value="Pro_4_hyd_alph_FE2OG_OXY"/>
</dbReference>
<dbReference type="InterPro" id="IPR051559">
    <property type="entry name" value="HIF_prolyl_hydroxylases"/>
</dbReference>
<keyword evidence="2" id="KW-0479">Metal-binding</keyword>
<organism evidence="9 12">
    <name type="scientific">Legionella taurinensis</name>
    <dbReference type="NCBI Taxonomy" id="70611"/>
    <lineage>
        <taxon>Bacteria</taxon>
        <taxon>Pseudomonadati</taxon>
        <taxon>Pseudomonadota</taxon>
        <taxon>Gammaproteobacteria</taxon>
        <taxon>Legionellales</taxon>
        <taxon>Legionellaceae</taxon>
        <taxon>Legionella</taxon>
    </lineage>
</organism>
<dbReference type="GO" id="GO:0031543">
    <property type="term" value="F:peptidyl-proline dioxygenase activity"/>
    <property type="evidence" value="ECO:0007669"/>
    <property type="project" value="TreeGrafter"/>
</dbReference>
<evidence type="ECO:0000313" key="13">
    <source>
        <dbReference type="Proteomes" id="UP000306421"/>
    </source>
</evidence>
<evidence type="ECO:0000259" key="7">
    <source>
        <dbReference type="PROSITE" id="PS51471"/>
    </source>
</evidence>
<dbReference type="EMBL" id="QFGG01000012">
    <property type="protein sequence ID" value="TID40484.1"/>
    <property type="molecule type" value="Genomic_DNA"/>
</dbReference>
<dbReference type="GO" id="GO:0031418">
    <property type="term" value="F:L-ascorbic acid binding"/>
    <property type="evidence" value="ECO:0007669"/>
    <property type="project" value="UniProtKB-KW"/>
</dbReference>
<comment type="cofactor">
    <cofactor evidence="1">
        <name>L-ascorbate</name>
        <dbReference type="ChEBI" id="CHEBI:38290"/>
    </cofactor>
</comment>
<dbReference type="PANTHER" id="PTHR12907:SF26">
    <property type="entry name" value="HIF PROLYL HYDROXYLASE, ISOFORM C"/>
    <property type="match status" value="1"/>
</dbReference>
<evidence type="ECO:0000313" key="11">
    <source>
        <dbReference type="Proteomes" id="UP000251035"/>
    </source>
</evidence>
<dbReference type="SMART" id="SM00702">
    <property type="entry name" value="P4Hc"/>
    <property type="match status" value="1"/>
</dbReference>
<gene>
    <name evidence="9" type="ORF">D6J04_11750</name>
    <name evidence="8" type="ORF">DB745_11115</name>
    <name evidence="10" type="ORF">DIZ81_12225</name>
</gene>
<keyword evidence="4" id="KW-0223">Dioxygenase</keyword>
<dbReference type="EMBL" id="QZWB01000013">
    <property type="protein sequence ID" value="RJT44989.1"/>
    <property type="molecule type" value="Genomic_DNA"/>
</dbReference>
<dbReference type="GeneID" id="48948436"/>
<accession>A0A3A5LB85</accession>
<evidence type="ECO:0000256" key="2">
    <source>
        <dbReference type="ARBA" id="ARBA00022723"/>
    </source>
</evidence>
<name>A0A3A5LB85_9GAMM</name>
<dbReference type="Proteomes" id="UP000270757">
    <property type="component" value="Unassembled WGS sequence"/>
</dbReference>
<keyword evidence="3" id="KW-0847">Vitamin C</keyword>
<comment type="caution">
    <text evidence="9">The sequence shown here is derived from an EMBL/GenBank/DDBJ whole genome shotgun (WGS) entry which is preliminary data.</text>
</comment>
<protein>
    <submittedName>
        <fullName evidence="9">2OG-Fe(II) oxygenase</fullName>
    </submittedName>
    <submittedName>
        <fullName evidence="8">SM-20-like protein</fullName>
    </submittedName>
</protein>
<dbReference type="PANTHER" id="PTHR12907">
    <property type="entry name" value="EGL NINE HOMOLOG-RELATED"/>
    <property type="match status" value="1"/>
</dbReference>
<dbReference type="AlphaFoldDB" id="A0A3A5LB85"/>
<evidence type="ECO:0000256" key="4">
    <source>
        <dbReference type="ARBA" id="ARBA00022964"/>
    </source>
</evidence>
<keyword evidence="11" id="KW-1185">Reference proteome</keyword>
<evidence type="ECO:0000313" key="10">
    <source>
        <dbReference type="EMBL" id="TID40484.1"/>
    </source>
</evidence>
<dbReference type="InterPro" id="IPR005123">
    <property type="entry name" value="Oxoglu/Fe-dep_dioxygenase_dom"/>
</dbReference>
<keyword evidence="5" id="KW-0560">Oxidoreductase</keyword>
<dbReference type="OrthoDB" id="9783171at2"/>